<organism evidence="2 3">
    <name type="scientific">Micropruina glycogenica</name>
    <dbReference type="NCBI Taxonomy" id="75385"/>
    <lineage>
        <taxon>Bacteria</taxon>
        <taxon>Bacillati</taxon>
        <taxon>Actinomycetota</taxon>
        <taxon>Actinomycetes</taxon>
        <taxon>Propionibacteriales</taxon>
        <taxon>Nocardioidaceae</taxon>
        <taxon>Micropruina</taxon>
    </lineage>
</organism>
<name>A0A2N9JDD1_9ACTN</name>
<accession>A0A2N9JDD1</accession>
<dbReference type="RefSeq" id="WP_105184930.1">
    <property type="nucleotide sequence ID" value="NZ_BAAAGO010000066.1"/>
</dbReference>
<protein>
    <recommendedName>
        <fullName evidence="1">DUF5709 domain-containing protein</fullName>
    </recommendedName>
</protein>
<dbReference type="EMBL" id="LT985188">
    <property type="protein sequence ID" value="SPD85773.1"/>
    <property type="molecule type" value="Genomic_DNA"/>
</dbReference>
<dbReference type="Pfam" id="PF18970">
    <property type="entry name" value="DUF5709"/>
    <property type="match status" value="1"/>
</dbReference>
<feature type="domain" description="DUF5709" evidence="1">
    <location>
        <begin position="89"/>
        <end position="138"/>
    </location>
</feature>
<sequence length="146" mass="16188">MTEYDPTMPDESEQLDQLQADETLIDRGVADVLDEGYVAPEKWSPAQSFGNTRAEMRHGETLEQRIAQEEPDVAPERVKWRDDGDDNRQVGNHRAGRLVDADGGYGDFDHEAESIGYEVGISGGAASAEEAAMHIIDDYEDDDDDD</sequence>
<proteinExistence type="predicted"/>
<evidence type="ECO:0000259" key="1">
    <source>
        <dbReference type="Pfam" id="PF18970"/>
    </source>
</evidence>
<dbReference type="OrthoDB" id="3212066at2"/>
<gene>
    <name evidence="2" type="ORF">MPLG2_0737</name>
</gene>
<dbReference type="Proteomes" id="UP000238164">
    <property type="component" value="Chromosome 1"/>
</dbReference>
<evidence type="ECO:0000313" key="3">
    <source>
        <dbReference type="Proteomes" id="UP000238164"/>
    </source>
</evidence>
<evidence type="ECO:0000313" key="2">
    <source>
        <dbReference type="EMBL" id="SPD85773.1"/>
    </source>
</evidence>
<dbReference type="AlphaFoldDB" id="A0A2N9JDD1"/>
<keyword evidence="3" id="KW-1185">Reference proteome</keyword>
<reference evidence="2 3" key="1">
    <citation type="submission" date="2018-02" db="EMBL/GenBank/DDBJ databases">
        <authorList>
            <person name="Cohen D.B."/>
            <person name="Kent A.D."/>
        </authorList>
    </citation>
    <scope>NUCLEOTIDE SEQUENCE [LARGE SCALE GENOMIC DNA]</scope>
    <source>
        <strain evidence="2">1</strain>
    </source>
</reference>
<dbReference type="KEGG" id="mgg:MPLG2_0737"/>
<dbReference type="InterPro" id="IPR043763">
    <property type="entry name" value="DUF5709"/>
</dbReference>